<evidence type="ECO:0000313" key="1">
    <source>
        <dbReference type="EMBL" id="UBZ25671.1"/>
    </source>
</evidence>
<sequence>MVAVEPKKKPMLIVKEYETSINMQISKTIYSKLLNDSNIEESYLIIYFSDNIRMSKDRVESKIIQKCKAFMKIIYYNDDVYMIPYTRTESIECSSALPNLQEAKTFIHRKIINKFKLSGKYDMRIALEERCDSQGSSYALTSEVEYNQLDFRYYAYNKAIEDEFFANFVDVCMYYIEDIKLTDIFKFDPNNIMNYGSRVFQPLNSTYTTPQKEKFVHKFDGYKCKIGIRKGVVIFYDAKHNYRSGYCTALNKFENVVFQAEILGDSLVIVDILGGFKNNNRKNLHMPQPLEVLEFFKWFRDCELPRLSLKEPFDLVLTNQGHQKKIFKVYTQYEVDPTNITPTQFPTDGYIIFERGNLHKYKIPTIDVVVECGYLKVSGKLQPITDQLFTKLDENVVYEVQQKPDGCSYKIMKIRYDKQTPSTAEEYAEYIKELEFFRKGIRASKSVTCKKNLDTINQKLQQQK</sequence>
<protein>
    <submittedName>
        <fullName evidence="1">LEF-4</fullName>
    </submittedName>
</protein>
<evidence type="ECO:0000313" key="2">
    <source>
        <dbReference type="Proteomes" id="UP000830962"/>
    </source>
</evidence>
<proteinExistence type="predicted"/>
<accession>A0AAE8Y0C0</accession>
<dbReference type="Proteomes" id="UP000830962">
    <property type="component" value="Segment"/>
</dbReference>
<dbReference type="EMBL" id="MZ311578">
    <property type="protein sequence ID" value="UBZ25671.1"/>
    <property type="molecule type" value="Genomic_DNA"/>
</dbReference>
<reference evidence="1" key="1">
    <citation type="journal article" date="2021" name="Viruses">
        <title>Identification and Full Characterisation of Two Novel Crustacean Infecting Members of the Family Nudiviridae Provides Support for Two Subfamilies.</title>
        <authorList>
            <person name="Bateman K.S."/>
            <person name="Kerr R."/>
            <person name="Stentiford G.D."/>
            <person name="Bean T.P."/>
            <person name="Hooper C."/>
            <person name="Van Eynde B."/>
            <person name="Delbare D."/>
            <person name="Bojko J."/>
            <person name="Christiaens O."/>
            <person name="Taning C.N.T."/>
            <person name="Smagghe G."/>
            <person name="van Oers M.M."/>
            <person name="van Aerle R."/>
        </authorList>
    </citation>
    <scope>NUCLEOTIDE SEQUENCE</scope>
    <source>
        <strain evidence="1">AN2</strain>
    </source>
</reference>
<organism evidence="1 2">
    <name type="scientific">Carcinus maenas nudivirus</name>
    <dbReference type="NCBI Taxonomy" id="2880837"/>
    <lineage>
        <taxon>Viruses</taxon>
        <taxon>Viruses incertae sedis</taxon>
        <taxon>Naldaviricetes</taxon>
        <taxon>Lefavirales</taxon>
        <taxon>Nudiviridae</taxon>
        <taxon>Gammanudivirus</taxon>
        <taxon>Gammanudivirus cameanadis</taxon>
    </lineage>
</organism>
<name>A0AAE8Y0C0_9VIRU</name>
<keyword evidence="2" id="KW-1185">Reference proteome</keyword>
<gene>
    <name evidence="1" type="ORF">CmNV_080</name>
</gene>